<dbReference type="PIRSF" id="PIRSF030850">
    <property type="entry name" value="UCP030850"/>
    <property type="match status" value="1"/>
</dbReference>
<gene>
    <name evidence="3" type="ORF">SAMN05216553_11946</name>
</gene>
<feature type="domain" description="ScoMcrA-like DNA sulfur-binding" evidence="2">
    <location>
        <begin position="13"/>
        <end position="159"/>
    </location>
</feature>
<keyword evidence="3" id="KW-0540">Nuclease</keyword>
<keyword evidence="3" id="KW-0378">Hydrolase</keyword>
<dbReference type="EMBL" id="FNCC01000019">
    <property type="protein sequence ID" value="SDH31991.1"/>
    <property type="molecule type" value="Genomic_DNA"/>
</dbReference>
<dbReference type="InterPro" id="IPR011396">
    <property type="entry name" value="PT_DNA_restrict"/>
</dbReference>
<protein>
    <submittedName>
        <fullName evidence="3">Putative restriction endonuclease</fullName>
    </submittedName>
</protein>
<evidence type="ECO:0000313" key="3">
    <source>
        <dbReference type="EMBL" id="SDH31991.1"/>
    </source>
</evidence>
<name>A0A1G8BFU1_9PSEU</name>
<dbReference type="NCBIfam" id="NF045808">
    <property type="entry name" value="PT-DNA_restrict"/>
    <property type="match status" value="1"/>
</dbReference>
<organism evidence="3 4">
    <name type="scientific">Lentzea fradiae</name>
    <dbReference type="NCBI Taxonomy" id="200378"/>
    <lineage>
        <taxon>Bacteria</taxon>
        <taxon>Bacillati</taxon>
        <taxon>Actinomycetota</taxon>
        <taxon>Actinomycetes</taxon>
        <taxon>Pseudonocardiales</taxon>
        <taxon>Pseudonocardiaceae</taxon>
        <taxon>Lentzea</taxon>
    </lineage>
</organism>
<sequence length="304" mass="32708">MIHAVVDESMSSDEVLSRLSSLRQHSRGGKRSPHKPLLVLLALGRLTTTGTSALSWAADAGKLADLIRDFGPASTTQPAQAAAYPFTRLRSDGIWTLDRDVPMDRVQPLTTQAVSGRLAPGLERALLDPDLAAAAARRLVESEFPPTVAPDVLAAVGMDPDTVLGTAGVPVTRRQRQSSWPATILQAWDRQCAFCGFDGQLGAATVGVEAAHIRWFAFDGPDTPDNGLALCSLHHKLFDHGVLGLNHDLRITVSAKFTSRTTTGRAVYELHERPLDPRPGTTPPAADHISWHTREVFKSPALSA</sequence>
<evidence type="ECO:0000259" key="1">
    <source>
        <dbReference type="Pfam" id="PF13391"/>
    </source>
</evidence>
<dbReference type="InterPro" id="IPR058813">
    <property type="entry name" value="DNA-SBD_ScoMcrA"/>
</dbReference>
<accession>A0A1G8BFU1</accession>
<keyword evidence="3" id="KW-0255">Endonuclease</keyword>
<reference evidence="4" key="1">
    <citation type="submission" date="2016-10" db="EMBL/GenBank/DDBJ databases">
        <authorList>
            <person name="Varghese N."/>
            <person name="Submissions S."/>
        </authorList>
    </citation>
    <scope>NUCLEOTIDE SEQUENCE [LARGE SCALE GENOMIC DNA]</scope>
    <source>
        <strain evidence="4">CGMCC 4.3506</strain>
    </source>
</reference>
<evidence type="ECO:0000259" key="2">
    <source>
        <dbReference type="Pfam" id="PF26340"/>
    </source>
</evidence>
<dbReference type="Proteomes" id="UP000199623">
    <property type="component" value="Unassembled WGS sequence"/>
</dbReference>
<dbReference type="Pfam" id="PF26340">
    <property type="entry name" value="DNA-SBD_ScoMcrA"/>
    <property type="match status" value="1"/>
</dbReference>
<dbReference type="RefSeq" id="WP_218133979.1">
    <property type="nucleotide sequence ID" value="NZ_FNCC01000019.1"/>
</dbReference>
<feature type="domain" description="HNH nuclease" evidence="1">
    <location>
        <begin position="192"/>
        <end position="246"/>
    </location>
</feature>
<dbReference type="Pfam" id="PF13391">
    <property type="entry name" value="HNH_2"/>
    <property type="match status" value="1"/>
</dbReference>
<dbReference type="GO" id="GO:0004519">
    <property type="term" value="F:endonuclease activity"/>
    <property type="evidence" value="ECO:0007669"/>
    <property type="project" value="UniProtKB-KW"/>
</dbReference>
<dbReference type="AlphaFoldDB" id="A0A1G8BFU1"/>
<evidence type="ECO:0000313" key="4">
    <source>
        <dbReference type="Proteomes" id="UP000199623"/>
    </source>
</evidence>
<dbReference type="STRING" id="200378.SAMN05216553_11946"/>
<dbReference type="CDD" id="cd00085">
    <property type="entry name" value="HNHc"/>
    <property type="match status" value="1"/>
</dbReference>
<keyword evidence="4" id="KW-1185">Reference proteome</keyword>
<proteinExistence type="predicted"/>
<dbReference type="InterPro" id="IPR003615">
    <property type="entry name" value="HNH_nuc"/>
</dbReference>